<sequence length="167" mass="16772">MATVDGVDWPLNSALGCGGPCGGPSQDIAGAVTSPAGVQPKPPATSPTSPQVAAATGRLSCYTPTTVLAENLEPASAAAGLHPEAVDPCVYRGQLAPGAGGIPTGLAPVSSVRWDTTWSALLVGSVEDFSWSSPACTAVIARATDRSLVRARRVSGPDFRSSFACPP</sequence>
<dbReference type="EMBL" id="FO082049">
    <property type="protein sequence ID" value="CCE83720.1"/>
    <property type="molecule type" value="Genomic_DNA"/>
</dbReference>
<dbReference type="AlphaFoldDB" id="G8Y821"/>
<evidence type="ECO:0000256" key="1">
    <source>
        <dbReference type="SAM" id="MobiDB-lite"/>
    </source>
</evidence>
<accession>G8Y821</accession>
<dbReference type="Proteomes" id="UP000005222">
    <property type="component" value="Chromosome K"/>
</dbReference>
<protein>
    <submittedName>
        <fullName evidence="3">Piso0_004306 protein</fullName>
    </submittedName>
</protein>
<reference evidence="3" key="1">
    <citation type="submission" date="2011-10" db="EMBL/GenBank/DDBJ databases">
        <authorList>
            <person name="Genoscope - CEA"/>
        </authorList>
    </citation>
    <scope>NUCLEOTIDE SEQUENCE</scope>
</reference>
<dbReference type="EMBL" id="FO082048">
    <property type="protein sequence ID" value="CCE84751.1"/>
    <property type="molecule type" value="Genomic_DNA"/>
</dbReference>
<dbReference type="HOGENOM" id="CLU_1595164_0_0_1"/>
<keyword evidence="4" id="KW-1185">Reference proteome</keyword>
<organism evidence="3 4">
    <name type="scientific">Pichia sorbitophila (strain ATCC MYA-4447 / BCRC 22081 / CBS 7064 / NBRC 10061 / NRRL Y-12695)</name>
    <name type="common">Hybrid yeast</name>
    <dbReference type="NCBI Taxonomy" id="559304"/>
    <lineage>
        <taxon>Eukaryota</taxon>
        <taxon>Fungi</taxon>
        <taxon>Dikarya</taxon>
        <taxon>Ascomycota</taxon>
        <taxon>Saccharomycotina</taxon>
        <taxon>Pichiomycetes</taxon>
        <taxon>Debaryomycetaceae</taxon>
        <taxon>Millerozyma</taxon>
    </lineage>
</organism>
<feature type="region of interest" description="Disordered" evidence="1">
    <location>
        <begin position="28"/>
        <end position="52"/>
    </location>
</feature>
<evidence type="ECO:0000313" key="2">
    <source>
        <dbReference type="EMBL" id="CCE83720.1"/>
    </source>
</evidence>
<name>G8Y821_PICSO</name>
<gene>
    <name evidence="3" type="primary">Piso0_004306</name>
    <name evidence="2" type="ORF">GNLVRS01_PISO0K13980g</name>
    <name evidence="3" type="ORF">GNLVRS01_PISO0L13981g</name>
</gene>
<reference evidence="4" key="2">
    <citation type="journal article" date="2012" name="G3 (Bethesda)">
        <title>Pichia sorbitophila, an interspecies yeast hybrid reveals early steps of genome resolution following polyploidization.</title>
        <authorList>
            <person name="Leh Louis V."/>
            <person name="Despons L."/>
            <person name="Friedrich A."/>
            <person name="Martin T."/>
            <person name="Durrens P."/>
            <person name="Casaregola S."/>
            <person name="Neuveglise C."/>
            <person name="Fairhead C."/>
            <person name="Marck C."/>
            <person name="Cruz J.A."/>
            <person name="Straub M.L."/>
            <person name="Kugler V."/>
            <person name="Sacerdot C."/>
            <person name="Uzunov Z."/>
            <person name="Thierry A."/>
            <person name="Weiss S."/>
            <person name="Bleykasten C."/>
            <person name="De Montigny J."/>
            <person name="Jacques N."/>
            <person name="Jung P."/>
            <person name="Lemaire M."/>
            <person name="Mallet S."/>
            <person name="Morel G."/>
            <person name="Richard G.F."/>
            <person name="Sarkar A."/>
            <person name="Savel G."/>
            <person name="Schacherer J."/>
            <person name="Seret M.L."/>
            <person name="Talla E."/>
            <person name="Samson G."/>
            <person name="Jubin C."/>
            <person name="Poulain J."/>
            <person name="Vacherie B."/>
            <person name="Barbe V."/>
            <person name="Pelletier E."/>
            <person name="Sherman D.J."/>
            <person name="Westhof E."/>
            <person name="Weissenbach J."/>
            <person name="Baret P.V."/>
            <person name="Wincker P."/>
            <person name="Gaillardin C."/>
            <person name="Dujon B."/>
            <person name="Souciet J.L."/>
        </authorList>
    </citation>
    <scope>NUCLEOTIDE SEQUENCE [LARGE SCALE GENOMIC DNA]</scope>
    <source>
        <strain evidence="4">ATCC MYA-4447 / BCRC 22081 / CBS 7064 / NBRC 10061 / NRRL Y-12695</strain>
    </source>
</reference>
<dbReference type="InParanoid" id="G8Y821"/>
<dbReference type="Proteomes" id="UP000005222">
    <property type="component" value="Chromosome L"/>
</dbReference>
<evidence type="ECO:0000313" key="3">
    <source>
        <dbReference type="EMBL" id="CCE84751.1"/>
    </source>
</evidence>
<evidence type="ECO:0000313" key="4">
    <source>
        <dbReference type="Proteomes" id="UP000005222"/>
    </source>
</evidence>
<proteinExistence type="predicted"/>